<dbReference type="Gene3D" id="1.50.10.100">
    <property type="entry name" value="Chondroitin AC/alginate lyase"/>
    <property type="match status" value="1"/>
</dbReference>
<evidence type="ECO:0000313" key="8">
    <source>
        <dbReference type="Proteomes" id="UP001161691"/>
    </source>
</evidence>
<dbReference type="Pfam" id="PF02278">
    <property type="entry name" value="Lyase_8"/>
    <property type="match status" value="1"/>
</dbReference>
<dbReference type="InterPro" id="IPR011071">
    <property type="entry name" value="Lyase_8-like_C"/>
</dbReference>
<dbReference type="EMBL" id="JAGRPV010000001">
    <property type="protein sequence ID" value="MDI4647654.1"/>
    <property type="molecule type" value="Genomic_DNA"/>
</dbReference>
<name>A0ABT6TLQ3_9BACL</name>
<feature type="domain" description="SLH" evidence="6">
    <location>
        <begin position="1335"/>
        <end position="1392"/>
    </location>
</feature>
<feature type="domain" description="SLH" evidence="6">
    <location>
        <begin position="1393"/>
        <end position="1456"/>
    </location>
</feature>
<dbReference type="Proteomes" id="UP001161691">
    <property type="component" value="Unassembled WGS sequence"/>
</dbReference>
<dbReference type="Gene3D" id="2.60.220.10">
    <property type="entry name" value="Polysaccharide lyase family 8-like, C-terminal"/>
    <property type="match status" value="1"/>
</dbReference>
<protein>
    <submittedName>
        <fullName evidence="7">Polysaccharide lyase family 8 super-sandwich domain-containing protein</fullName>
    </submittedName>
</protein>
<dbReference type="Pfam" id="PF02884">
    <property type="entry name" value="Lyase_8_C"/>
    <property type="match status" value="1"/>
</dbReference>
<keyword evidence="8" id="KW-1185">Reference proteome</keyword>
<dbReference type="PANTHER" id="PTHR38481">
    <property type="entry name" value="HYALURONATE LYASE"/>
    <property type="match status" value="1"/>
</dbReference>
<dbReference type="InterPro" id="IPR008964">
    <property type="entry name" value="Invasin/intimin_cell_adhesion"/>
</dbReference>
<dbReference type="SUPFAM" id="SSF49373">
    <property type="entry name" value="Invasin/intimin cell-adhesion fragments"/>
    <property type="match status" value="3"/>
</dbReference>
<evidence type="ECO:0000313" key="7">
    <source>
        <dbReference type="EMBL" id="MDI4647654.1"/>
    </source>
</evidence>
<dbReference type="SUPFAM" id="SSF74650">
    <property type="entry name" value="Galactose mutarotase-like"/>
    <property type="match status" value="1"/>
</dbReference>
<dbReference type="InterPro" id="IPR012970">
    <property type="entry name" value="Lyase_8_alpha_N"/>
</dbReference>
<comment type="similarity">
    <text evidence="1">Belongs to the polysaccharide lyase 8 family.</text>
</comment>
<feature type="signal peptide" evidence="5">
    <location>
        <begin position="1"/>
        <end position="21"/>
    </location>
</feature>
<evidence type="ECO:0000256" key="5">
    <source>
        <dbReference type="SAM" id="SignalP"/>
    </source>
</evidence>
<feature type="compositionally biased region" description="Pro residues" evidence="4">
    <location>
        <begin position="1281"/>
        <end position="1301"/>
    </location>
</feature>
<dbReference type="SMART" id="SM00635">
    <property type="entry name" value="BID_2"/>
    <property type="match status" value="3"/>
</dbReference>
<dbReference type="Gene3D" id="2.60.40.1080">
    <property type="match status" value="3"/>
</dbReference>
<accession>A0ABT6TLQ3</accession>
<evidence type="ECO:0000256" key="4">
    <source>
        <dbReference type="SAM" id="MobiDB-lite"/>
    </source>
</evidence>
<dbReference type="InterPro" id="IPR001119">
    <property type="entry name" value="SLH_dom"/>
</dbReference>
<gene>
    <name evidence="7" type="ORF">KB449_22070</name>
</gene>
<feature type="region of interest" description="Disordered" evidence="4">
    <location>
        <begin position="1262"/>
        <end position="1311"/>
    </location>
</feature>
<evidence type="ECO:0000259" key="6">
    <source>
        <dbReference type="PROSITE" id="PS51272"/>
    </source>
</evidence>
<proteinExistence type="inferred from homology"/>
<evidence type="ECO:0000256" key="1">
    <source>
        <dbReference type="ARBA" id="ARBA00006699"/>
    </source>
</evidence>
<dbReference type="PROSITE" id="PS51272">
    <property type="entry name" value="SLH"/>
    <property type="match status" value="3"/>
</dbReference>
<reference evidence="7" key="1">
    <citation type="submission" date="2023-04" db="EMBL/GenBank/DDBJ databases">
        <title>Comparative genomic analysis of Cohnella hashimotonis sp. nov., isolated from the International Space Station.</title>
        <authorList>
            <person name="Venkateswaran K."/>
            <person name="Simpson A."/>
        </authorList>
    </citation>
    <scope>NUCLEOTIDE SEQUENCE</scope>
    <source>
        <strain evidence="7">F6_2S_P_1</strain>
    </source>
</reference>
<dbReference type="CDD" id="cd01083">
    <property type="entry name" value="GAG_Lyase"/>
    <property type="match status" value="1"/>
</dbReference>
<dbReference type="Pfam" id="PF00395">
    <property type="entry name" value="SLH"/>
    <property type="match status" value="3"/>
</dbReference>
<comment type="caution">
    <text evidence="7">The sequence shown here is derived from an EMBL/GenBank/DDBJ whole genome shotgun (WGS) entry which is preliminary data.</text>
</comment>
<keyword evidence="3 7" id="KW-0456">Lyase</keyword>
<feature type="domain" description="SLH" evidence="6">
    <location>
        <begin position="1458"/>
        <end position="1521"/>
    </location>
</feature>
<dbReference type="Pfam" id="PF08124">
    <property type="entry name" value="Lyase_8_N"/>
    <property type="match status" value="1"/>
</dbReference>
<dbReference type="InterPro" id="IPR003159">
    <property type="entry name" value="Lyase_8_central_dom"/>
</dbReference>
<feature type="chain" id="PRO_5047531430" evidence="5">
    <location>
        <begin position="22"/>
        <end position="1524"/>
    </location>
</feature>
<keyword evidence="2 5" id="KW-0732">Signal</keyword>
<dbReference type="SUPFAM" id="SSF48230">
    <property type="entry name" value="Chondroitin AC/alginate lyase"/>
    <property type="match status" value="1"/>
</dbReference>
<dbReference type="InterPro" id="IPR003343">
    <property type="entry name" value="Big_2"/>
</dbReference>
<dbReference type="Pfam" id="PF02368">
    <property type="entry name" value="Big_2"/>
    <property type="match status" value="3"/>
</dbReference>
<feature type="compositionally biased region" description="Low complexity" evidence="4">
    <location>
        <begin position="1267"/>
        <end position="1276"/>
    </location>
</feature>
<organism evidence="7 8">
    <name type="scientific">Cohnella hashimotonis</name>
    <dbReference type="NCBI Taxonomy" id="2826895"/>
    <lineage>
        <taxon>Bacteria</taxon>
        <taxon>Bacillati</taxon>
        <taxon>Bacillota</taxon>
        <taxon>Bacilli</taxon>
        <taxon>Bacillales</taxon>
        <taxon>Paenibacillaceae</taxon>
        <taxon>Cohnella</taxon>
    </lineage>
</organism>
<dbReference type="PANTHER" id="PTHR38481:SF1">
    <property type="entry name" value="HYALURONATE LYASE"/>
    <property type="match status" value="1"/>
</dbReference>
<dbReference type="SUPFAM" id="SSF49863">
    <property type="entry name" value="Hyaluronate lyase-like, C-terminal domain"/>
    <property type="match status" value="1"/>
</dbReference>
<dbReference type="GO" id="GO:0016829">
    <property type="term" value="F:lyase activity"/>
    <property type="evidence" value="ECO:0007669"/>
    <property type="project" value="UniProtKB-KW"/>
</dbReference>
<dbReference type="RefSeq" id="WP_282910405.1">
    <property type="nucleotide sequence ID" value="NZ_JAGRPV010000001.1"/>
</dbReference>
<dbReference type="Gene3D" id="2.70.98.10">
    <property type="match status" value="1"/>
</dbReference>
<dbReference type="InterPro" id="IPR004103">
    <property type="entry name" value="Lyase_8_C"/>
</dbReference>
<sequence>MKAFCRAIVLCALLLELVAPAAGGVRAVHATGAEYVKINYDEASVPKSVYMYAGTTYTGAVGTWNISNTQTDTDYVAAEQGPGRDAGDYSLHFVSSAKNVQTARNNLGGTTGLTGKLELDASLRVSGTSARRDIQLRSLNGGSTSATTNANVVSFADNGSINGADGQPLVSYAVDTWYDFKLLVDNANGTVDYFVNGAYLGQRTLPAGWSNVRHLYLLQTFKSGQVNHLFVDNVLLKDDVPVSGVSVPVQSLDLPVGESAALVAAALPADASDARLIWSSSDPDVAAVADGRVTGVAAGQAELTVVAADGGFKQTVTVNVKPHIAVQSVKLPATLTLAETASQVIEPVFAPVDTTEKALTWSSDAPGVAAVDAAGNVTAVSAGTAHVTATSVSNPSLSGTTEVTVTAEVKVDGIEILPHPAELMLDDTLQLGARVLPEDATNPDISWSSSDPSVLTVDAAGLATAKSEGSVTITAAATGKSATANIRVRAPELSDPEAYDKLRIRWRETLTGKSTLDPSDPTVKGILEANAQAARDYWSGMALSGSGGTLWSDLPASPTDSTFINTHYTRLKAMALAYATPGTSLYQDARLGDDIVAALDWLQSHLYTPTAAQYGNWWNWQIGVPNRLTDILILMYDELTPAQIKAAAASIDRHIGDIASPSFTQTGANRSDIMLIEVRLGLLEHNYKRLMQARDGMTPLFEYVTSGDGFYEDGSYVQHTTIAYTGSYGEVLIQGLGNLMLLLNGSDWQPVAPEAGRIYEWIDKGFAPILYKGQAIDMTRGRAIVRPAGDAYYSARNILTGIARIAQTAPASQAEALKALVKGEFAYQLQRGVSYYRLPLDLADTVKDWMNDVSIPAAEELPAHYELNGMARSIHQGSDYLFGVSKSSKRIATYELTNGENPKGWYTGDGMTYLYNSDLSQYADSFWATVDWKRLPGTTVAVRDRQAADYQNGDGETTPANSWAGGATLGSYGVTGMNLMQTGTSLNAYKSWFAFDDEIVALGAGISSGDSLPVETIVEQRKLKSDNANAFSVDGESMEGTFADRIVANARWAHLDGNAGEGSDIGYVFPDGGPLIVSRQLQEGRWSDIALANPPSATVPSQLLSDYYLTMRLTHGTTPSDETYQYVLLPGATEARTASYAGSPDVSIVANTASVQAVREDSLHATGFSFWRDEIASAGGLTSDRKASVMLREDEADGTVELAVADPTLENAGYIQLELDRSAAGLIAKDDRIEVLQLSPTVKLKANVKDTLGRSLTIALRLEGADPEQPGEPGEQTPKPSQEPTPTPSPVTPQGPTPTPSVEPTNAPGNALFRSGAKIAQAFEARIAEAGENPSQAKTPDDALGHWAEKTIDTFLKLQVLKGYADGTAKPNRPISRAEFVAVLDRLIDVESTRAAELRDIGGHWAHRAIEKFAAAGIVGGYGDGTFRPDRTISREEMIVLLSRIINLEAAAQTASGGSTGEFSDIGHTYAADAIRDAARAGIVDGRGEGRFDPSGNATRAEAMTVLLNMLNLSPDIQRLLATL</sequence>
<dbReference type="InterPro" id="IPR038970">
    <property type="entry name" value="Lyase_8"/>
</dbReference>
<dbReference type="InterPro" id="IPR014718">
    <property type="entry name" value="GH-type_carb-bd"/>
</dbReference>
<evidence type="ECO:0000256" key="2">
    <source>
        <dbReference type="ARBA" id="ARBA00022729"/>
    </source>
</evidence>
<evidence type="ECO:0000256" key="3">
    <source>
        <dbReference type="ARBA" id="ARBA00023239"/>
    </source>
</evidence>
<dbReference type="InterPro" id="IPR008929">
    <property type="entry name" value="Chondroitin_lyas"/>
</dbReference>
<dbReference type="InterPro" id="IPR011013">
    <property type="entry name" value="Gal_mutarotase_sf_dom"/>
</dbReference>